<evidence type="ECO:0000256" key="4">
    <source>
        <dbReference type="ARBA" id="ARBA00023288"/>
    </source>
</evidence>
<feature type="compositionally biased region" description="Polar residues" evidence="7">
    <location>
        <begin position="56"/>
        <end position="67"/>
    </location>
</feature>
<dbReference type="InterPro" id="IPR005225">
    <property type="entry name" value="Small_GTP-bd"/>
</dbReference>
<dbReference type="PRINTS" id="PR00449">
    <property type="entry name" value="RASTRNSFRMNG"/>
</dbReference>
<keyword evidence="2 6" id="KW-0547">Nucleotide-binding</keyword>
<dbReference type="FunFam" id="3.40.50.300:FF:000222">
    <property type="entry name" value="RAB32, member RAS oncogene family"/>
    <property type="match status" value="1"/>
</dbReference>
<evidence type="ECO:0000256" key="5">
    <source>
        <dbReference type="ARBA" id="ARBA00023289"/>
    </source>
</evidence>
<keyword evidence="3 6" id="KW-0342">GTP-binding</keyword>
<sequence length="360" mass="39916">MKGESDIGDNPTSKRAKKRSDKTKKTSFLIKRLKLKTKSTPVSSSSTSSGTVLEPQPSTSSGSSPAERQTPEGDDTTDNLGKSASDTNLSESSWKSAENLAVEKKRTAIKSVVSVDSSQVELSLTKSFEDLKDMPAFGELIFDTNMSNTSSSTKPKDHLYKILVIGDLGTGKTSIIKRYVHQFFSQHYRATIGVDFALKVINWDANTLVRLQLWDIAGQERYGNMTRVYYKEAVGAFIVFDVTRSNTFDSVANWKADLDSKIQLPDGSSIPCVLLANKCDQPKEGIVNNSSKMDEYCREKGFTAWYETSAKENINIDDAARALVTKILQNDVSTHNDEGDHFTLSSEKSKERKNCACKYF</sequence>
<dbReference type="GO" id="GO:0005802">
    <property type="term" value="C:trans-Golgi network"/>
    <property type="evidence" value="ECO:0007669"/>
    <property type="project" value="UniProtKB-UniRule"/>
</dbReference>
<dbReference type="Pfam" id="PF00071">
    <property type="entry name" value="Ras"/>
    <property type="match status" value="1"/>
</dbReference>
<evidence type="ECO:0000256" key="2">
    <source>
        <dbReference type="ARBA" id="ARBA00022741"/>
    </source>
</evidence>
<proteinExistence type="inferred from homology"/>
<keyword evidence="6" id="KW-0472">Membrane</keyword>
<dbReference type="AlphaFoldDB" id="A0AAW1NLD2"/>
<dbReference type="CDD" id="cd04107">
    <property type="entry name" value="Rab32_Rab38"/>
    <property type="match status" value="1"/>
</dbReference>
<dbReference type="InterPro" id="IPR001806">
    <property type="entry name" value="Small_GTPase"/>
</dbReference>
<evidence type="ECO:0000256" key="6">
    <source>
        <dbReference type="RuleBase" id="RU367128"/>
    </source>
</evidence>
<organism evidence="8 9">
    <name type="scientific">Popillia japonica</name>
    <name type="common">Japanese beetle</name>
    <dbReference type="NCBI Taxonomy" id="7064"/>
    <lineage>
        <taxon>Eukaryota</taxon>
        <taxon>Metazoa</taxon>
        <taxon>Ecdysozoa</taxon>
        <taxon>Arthropoda</taxon>
        <taxon>Hexapoda</taxon>
        <taxon>Insecta</taxon>
        <taxon>Pterygota</taxon>
        <taxon>Neoptera</taxon>
        <taxon>Endopterygota</taxon>
        <taxon>Coleoptera</taxon>
        <taxon>Polyphaga</taxon>
        <taxon>Scarabaeiformia</taxon>
        <taxon>Scarabaeidae</taxon>
        <taxon>Rutelinae</taxon>
        <taxon>Popillia</taxon>
    </lineage>
</organism>
<dbReference type="PANTHER" id="PTHR47981">
    <property type="entry name" value="RAB FAMILY"/>
    <property type="match status" value="1"/>
</dbReference>
<keyword evidence="4 6" id="KW-0449">Lipoprotein</keyword>
<feature type="compositionally biased region" description="Low complexity" evidence="7">
    <location>
        <begin position="38"/>
        <end position="53"/>
    </location>
</feature>
<dbReference type="GO" id="GO:0005770">
    <property type="term" value="C:late endosome"/>
    <property type="evidence" value="ECO:0007669"/>
    <property type="project" value="TreeGrafter"/>
</dbReference>
<dbReference type="EMBL" id="JASPKY010000003">
    <property type="protein sequence ID" value="KAK9758785.1"/>
    <property type="molecule type" value="Genomic_DNA"/>
</dbReference>
<evidence type="ECO:0000313" key="9">
    <source>
        <dbReference type="Proteomes" id="UP001458880"/>
    </source>
</evidence>
<dbReference type="GO" id="GO:0016020">
    <property type="term" value="C:membrane"/>
    <property type="evidence" value="ECO:0007669"/>
    <property type="project" value="UniProtKB-SubCell"/>
</dbReference>
<feature type="compositionally biased region" description="Polar residues" evidence="7">
    <location>
        <begin position="78"/>
        <end position="94"/>
    </location>
</feature>
<dbReference type="SMART" id="SM00173">
    <property type="entry name" value="RAS"/>
    <property type="match status" value="1"/>
</dbReference>
<comment type="caution">
    <text evidence="8">The sequence shown here is derived from an EMBL/GenBank/DDBJ whole genome shotgun (WGS) entry which is preliminary data.</text>
</comment>
<evidence type="ECO:0000256" key="1">
    <source>
        <dbReference type="ARBA" id="ARBA00006270"/>
    </source>
</evidence>
<dbReference type="Gene3D" id="3.40.50.300">
    <property type="entry name" value="P-loop containing nucleotide triphosphate hydrolases"/>
    <property type="match status" value="1"/>
</dbReference>
<evidence type="ECO:0000313" key="8">
    <source>
        <dbReference type="EMBL" id="KAK9758785.1"/>
    </source>
</evidence>
<comment type="function">
    <text evidence="6">The small GTPases Rab are key regulators in vesicle trafficking.</text>
</comment>
<dbReference type="GO" id="GO:0008333">
    <property type="term" value="P:endosome to lysosome transport"/>
    <property type="evidence" value="ECO:0007669"/>
    <property type="project" value="TreeGrafter"/>
</dbReference>
<dbReference type="SMART" id="SM00174">
    <property type="entry name" value="RHO"/>
    <property type="match status" value="1"/>
</dbReference>
<name>A0AAW1NLD2_POPJA</name>
<comment type="similarity">
    <text evidence="1 6">Belongs to the small GTPase superfamily. Rab family.</text>
</comment>
<dbReference type="SMART" id="SM00176">
    <property type="entry name" value="RAN"/>
    <property type="match status" value="1"/>
</dbReference>
<accession>A0AAW1NLD2</accession>
<evidence type="ECO:0000256" key="3">
    <source>
        <dbReference type="ARBA" id="ARBA00023134"/>
    </source>
</evidence>
<dbReference type="NCBIfam" id="TIGR00231">
    <property type="entry name" value="small_GTP"/>
    <property type="match status" value="1"/>
</dbReference>
<dbReference type="PANTHER" id="PTHR47981:SF39">
    <property type="entry name" value="RAS-RELATED PROTEIN RAB"/>
    <property type="match status" value="1"/>
</dbReference>
<dbReference type="PROSITE" id="PS51419">
    <property type="entry name" value="RAB"/>
    <property type="match status" value="1"/>
</dbReference>
<dbReference type="InterPro" id="IPR030697">
    <property type="entry name" value="Rab29/Rab38/Rab32"/>
</dbReference>
<dbReference type="GO" id="GO:0005764">
    <property type="term" value="C:lysosome"/>
    <property type="evidence" value="ECO:0007669"/>
    <property type="project" value="TreeGrafter"/>
</dbReference>
<dbReference type="GO" id="GO:0003924">
    <property type="term" value="F:GTPase activity"/>
    <property type="evidence" value="ECO:0007669"/>
    <property type="project" value="UniProtKB-UniRule"/>
</dbReference>
<dbReference type="GO" id="GO:0005525">
    <property type="term" value="F:GTP binding"/>
    <property type="evidence" value="ECO:0007669"/>
    <property type="project" value="UniProtKB-UniRule"/>
</dbReference>
<dbReference type="GO" id="GO:0045335">
    <property type="term" value="C:phagocytic vesicle"/>
    <property type="evidence" value="ECO:0007669"/>
    <property type="project" value="TreeGrafter"/>
</dbReference>
<feature type="region of interest" description="Disordered" evidence="7">
    <location>
        <begin position="1"/>
        <end position="94"/>
    </location>
</feature>
<evidence type="ECO:0000256" key="7">
    <source>
        <dbReference type="SAM" id="MobiDB-lite"/>
    </source>
</evidence>
<dbReference type="InterPro" id="IPR027417">
    <property type="entry name" value="P-loop_NTPase"/>
</dbReference>
<dbReference type="SMART" id="SM00175">
    <property type="entry name" value="RAB"/>
    <property type="match status" value="1"/>
</dbReference>
<dbReference type="SUPFAM" id="SSF52540">
    <property type="entry name" value="P-loop containing nucleoside triphosphate hydrolases"/>
    <property type="match status" value="1"/>
</dbReference>
<gene>
    <name evidence="8" type="ORF">QE152_g371</name>
</gene>
<dbReference type="PROSITE" id="PS51421">
    <property type="entry name" value="RAS"/>
    <property type="match status" value="1"/>
</dbReference>
<keyword evidence="9" id="KW-1185">Reference proteome</keyword>
<protein>
    <recommendedName>
        <fullName evidence="6">Ras-related protein Rab</fullName>
    </recommendedName>
</protein>
<dbReference type="GO" id="GO:0090385">
    <property type="term" value="P:phagosome-lysosome fusion"/>
    <property type="evidence" value="ECO:0007669"/>
    <property type="project" value="TreeGrafter"/>
</dbReference>
<dbReference type="Proteomes" id="UP001458880">
    <property type="component" value="Unassembled WGS sequence"/>
</dbReference>
<comment type="subcellular location">
    <subcellularLocation>
        <location evidence="6">Membrane</location>
        <topology evidence="6">Lipid-anchor</topology>
    </subcellularLocation>
</comment>
<keyword evidence="5 6" id="KW-0636">Prenylation</keyword>
<reference evidence="8 9" key="1">
    <citation type="journal article" date="2024" name="BMC Genomics">
        <title>De novo assembly and annotation of Popillia japonica's genome with initial clues to its potential as an invasive pest.</title>
        <authorList>
            <person name="Cucini C."/>
            <person name="Boschi S."/>
            <person name="Funari R."/>
            <person name="Cardaioli E."/>
            <person name="Iannotti N."/>
            <person name="Marturano G."/>
            <person name="Paoli F."/>
            <person name="Bruttini M."/>
            <person name="Carapelli A."/>
            <person name="Frati F."/>
            <person name="Nardi F."/>
        </authorList>
    </citation>
    <scope>NUCLEOTIDE SEQUENCE [LARGE SCALE GENOMIC DNA]</scope>
    <source>
        <strain evidence="8">DMR45628</strain>
    </source>
</reference>